<dbReference type="EMBL" id="NEXV01000469">
    <property type="protein sequence ID" value="PIG83010.1"/>
    <property type="molecule type" value="Genomic_DNA"/>
</dbReference>
<keyword evidence="2" id="KW-1185">Reference proteome</keyword>
<reference evidence="1 2" key="1">
    <citation type="submission" date="2017-05" db="EMBL/GenBank/DDBJ databases">
        <title>Genome sequence for an aflatoxigenic pathogen of Argentinian peanut, Aspergillus arachidicola.</title>
        <authorList>
            <person name="Moore G."/>
            <person name="Beltz S.B."/>
            <person name="Mack B.M."/>
        </authorList>
    </citation>
    <scope>NUCLEOTIDE SEQUENCE [LARGE SCALE GENOMIC DNA]</scope>
    <source>
        <strain evidence="1 2">CBS 117610</strain>
    </source>
</reference>
<dbReference type="GO" id="GO:0004497">
    <property type="term" value="F:monooxygenase activity"/>
    <property type="evidence" value="ECO:0007669"/>
    <property type="project" value="InterPro"/>
</dbReference>
<proteinExistence type="predicted"/>
<dbReference type="GO" id="GO:0005506">
    <property type="term" value="F:iron ion binding"/>
    <property type="evidence" value="ECO:0007669"/>
    <property type="project" value="InterPro"/>
</dbReference>
<dbReference type="SUPFAM" id="SSF48264">
    <property type="entry name" value="Cytochrome P450"/>
    <property type="match status" value="1"/>
</dbReference>
<sequence>MYNVNNSVVSGVRTKNLFSHQDEPWHAKYIQPIKNHYSMTRVQELEPSVNITINLFLEKLREKFVSTGNTCDMNEYINYFTWDTMSQLSYSQSIGMLEAGNGRFGIQEVSTKLLDYFASVCQIPMLDLLLDNTPMYRLGPLSFRWSVKFSAEEYQKRLTEGKQSHNGIEDFLN</sequence>
<dbReference type="InterPro" id="IPR036396">
    <property type="entry name" value="Cyt_P450_sf"/>
</dbReference>
<dbReference type="Proteomes" id="UP000231358">
    <property type="component" value="Unassembled WGS sequence"/>
</dbReference>
<accession>A0A2G7FQV1</accession>
<gene>
    <name evidence="1" type="ORF">AARAC_007417</name>
</gene>
<evidence type="ECO:0000313" key="1">
    <source>
        <dbReference type="EMBL" id="PIG83010.1"/>
    </source>
</evidence>
<dbReference type="GO" id="GO:0020037">
    <property type="term" value="F:heme binding"/>
    <property type="evidence" value="ECO:0007669"/>
    <property type="project" value="InterPro"/>
</dbReference>
<dbReference type="GO" id="GO:0016705">
    <property type="term" value="F:oxidoreductase activity, acting on paired donors, with incorporation or reduction of molecular oxygen"/>
    <property type="evidence" value="ECO:0007669"/>
    <property type="project" value="InterPro"/>
</dbReference>
<name>A0A2G7FQV1_9EURO</name>
<dbReference type="AlphaFoldDB" id="A0A2G7FQV1"/>
<dbReference type="Gene3D" id="1.10.630.10">
    <property type="entry name" value="Cytochrome P450"/>
    <property type="match status" value="1"/>
</dbReference>
<protein>
    <submittedName>
        <fullName evidence="1">Uncharacterized protein</fullName>
    </submittedName>
</protein>
<dbReference type="STRING" id="656916.A0A2G7FQV1"/>
<organism evidence="1 2">
    <name type="scientific">Aspergillus arachidicola</name>
    <dbReference type="NCBI Taxonomy" id="656916"/>
    <lineage>
        <taxon>Eukaryota</taxon>
        <taxon>Fungi</taxon>
        <taxon>Dikarya</taxon>
        <taxon>Ascomycota</taxon>
        <taxon>Pezizomycotina</taxon>
        <taxon>Eurotiomycetes</taxon>
        <taxon>Eurotiomycetidae</taxon>
        <taxon>Eurotiales</taxon>
        <taxon>Aspergillaceae</taxon>
        <taxon>Aspergillus</taxon>
        <taxon>Aspergillus subgen. Circumdati</taxon>
    </lineage>
</organism>
<evidence type="ECO:0000313" key="2">
    <source>
        <dbReference type="Proteomes" id="UP000231358"/>
    </source>
</evidence>
<comment type="caution">
    <text evidence="1">The sequence shown here is derived from an EMBL/GenBank/DDBJ whole genome shotgun (WGS) entry which is preliminary data.</text>
</comment>